<keyword evidence="3" id="KW-1185">Reference proteome</keyword>
<dbReference type="Proteomes" id="UP000002247">
    <property type="component" value="Chromosome"/>
</dbReference>
<evidence type="ECO:0000313" key="2">
    <source>
        <dbReference type="EMBL" id="ADG98936.1"/>
    </source>
</evidence>
<protein>
    <recommendedName>
        <fullName evidence="4">ESX-1 secretion-associated protein</fullName>
    </recommendedName>
</protein>
<dbReference type="AlphaFoldDB" id="D6ZBI4"/>
<feature type="region of interest" description="Disordered" evidence="1">
    <location>
        <begin position="83"/>
        <end position="103"/>
    </location>
</feature>
<accession>D6ZBI4</accession>
<organism evidence="2 3">
    <name type="scientific">Segniliparus rotundus (strain ATCC BAA-972 / CDC 1076 / CIP 108378 / DSM 44985 / JCM 13578)</name>
    <dbReference type="NCBI Taxonomy" id="640132"/>
    <lineage>
        <taxon>Bacteria</taxon>
        <taxon>Bacillati</taxon>
        <taxon>Actinomycetota</taxon>
        <taxon>Actinomycetes</taxon>
        <taxon>Mycobacteriales</taxon>
        <taxon>Segniliparaceae</taxon>
        <taxon>Segniliparus</taxon>
    </lineage>
</organism>
<dbReference type="EMBL" id="CP001958">
    <property type="protein sequence ID" value="ADG98936.1"/>
    <property type="molecule type" value="Genomic_DNA"/>
</dbReference>
<name>D6ZBI4_SEGRD</name>
<evidence type="ECO:0008006" key="4">
    <source>
        <dbReference type="Google" id="ProtNLM"/>
    </source>
</evidence>
<dbReference type="OrthoDB" id="9924717at2"/>
<sequence length="103" mass="10297">MSGKMSSSADTMVQHAVQTQAMAAQLAGVSAFDPSMFQAPMMAGLGPVGAPFAASFMAALTNHVANAAEQVAALEAHGAAVQASSQAYSDTEGDSSDAFDSVI</sequence>
<dbReference type="KEGG" id="srt:Srot_2499"/>
<reference evidence="2 3" key="1">
    <citation type="journal article" date="2010" name="Stand. Genomic Sci.">
        <title>Complete genome sequence of Segniliparus rotundus type strain (CDC 1076).</title>
        <authorList>
            <person name="Sikorski J."/>
            <person name="Lapidus A."/>
            <person name="Copeland A."/>
            <person name="Misra M."/>
            <person name="Glavina Del Rio T."/>
            <person name="Nolan M."/>
            <person name="Lucas S."/>
            <person name="Chen F."/>
            <person name="Tice H."/>
            <person name="Cheng J.F."/>
            <person name="Jando M."/>
            <person name="Schneider S."/>
            <person name="Bruce D."/>
            <person name="Goodwin L."/>
            <person name="Pitluck S."/>
            <person name="Liolios K."/>
            <person name="Mikhailova N."/>
            <person name="Pati A."/>
            <person name="Ivanova N."/>
            <person name="Mavromatis K."/>
            <person name="Chen A."/>
            <person name="Palaniappan K."/>
            <person name="Chertkov O."/>
            <person name="Land M."/>
            <person name="Hauser L."/>
            <person name="Chang Y.J."/>
            <person name="Jeffries C.D."/>
            <person name="Brettin T."/>
            <person name="Detter J.C."/>
            <person name="Han C."/>
            <person name="Rohde M."/>
            <person name="Goker M."/>
            <person name="Bristow J."/>
            <person name="Eisen J.A."/>
            <person name="Markowitz V."/>
            <person name="Hugenholtz P."/>
            <person name="Kyrpides N.C."/>
            <person name="Klenk H.P."/>
        </authorList>
    </citation>
    <scope>NUCLEOTIDE SEQUENCE [LARGE SCALE GENOMIC DNA]</scope>
    <source>
        <strain evidence="3">ATCC BAA-972 / CDC 1076 / CIP 108378 / DSM 44985 / JCM 13578</strain>
    </source>
</reference>
<proteinExistence type="predicted"/>
<evidence type="ECO:0000313" key="3">
    <source>
        <dbReference type="Proteomes" id="UP000002247"/>
    </source>
</evidence>
<dbReference type="HOGENOM" id="CLU_2411515_0_0_11"/>
<gene>
    <name evidence="2" type="ordered locus">Srot_2499</name>
</gene>
<evidence type="ECO:0000256" key="1">
    <source>
        <dbReference type="SAM" id="MobiDB-lite"/>
    </source>
</evidence>